<dbReference type="SUPFAM" id="SSF48403">
    <property type="entry name" value="Ankyrin repeat"/>
    <property type="match status" value="1"/>
</dbReference>
<protein>
    <submittedName>
        <fullName evidence="1">Uncharacterized protein</fullName>
    </submittedName>
</protein>
<organism evidence="1">
    <name type="scientific">Spongospora subterranea</name>
    <dbReference type="NCBI Taxonomy" id="70186"/>
    <lineage>
        <taxon>Eukaryota</taxon>
        <taxon>Sar</taxon>
        <taxon>Rhizaria</taxon>
        <taxon>Endomyxa</taxon>
        <taxon>Phytomyxea</taxon>
        <taxon>Plasmodiophorida</taxon>
        <taxon>Plasmodiophoridae</taxon>
        <taxon>Spongospora</taxon>
    </lineage>
</organism>
<dbReference type="AlphaFoldDB" id="A0A0H5R0Z7"/>
<reference evidence="1" key="1">
    <citation type="submission" date="2015-04" db="EMBL/GenBank/DDBJ databases">
        <title>The genome sequence of the plant pathogenic Rhizarian Plasmodiophora brassicae reveals insights in its biotrophic life cycle and the origin of chitin synthesis.</title>
        <authorList>
            <person name="Schwelm A."/>
            <person name="Fogelqvist J."/>
            <person name="Knaust A."/>
            <person name="Julke S."/>
            <person name="Lilja T."/>
            <person name="Dhandapani V."/>
            <person name="Bonilla-Rosso G."/>
            <person name="Karlsson M."/>
            <person name="Shevchenko A."/>
            <person name="Choi S.R."/>
            <person name="Kim H.G."/>
            <person name="Park J.Y."/>
            <person name="Lim Y.P."/>
            <person name="Ludwig-Muller J."/>
            <person name="Dixelius C."/>
        </authorList>
    </citation>
    <scope>NUCLEOTIDE SEQUENCE</scope>
    <source>
        <tissue evidence="1">Potato root galls</tissue>
    </source>
</reference>
<accession>A0A0H5R0Z7</accession>
<dbReference type="EMBL" id="HACM01007418">
    <property type="protein sequence ID" value="CRZ07860.1"/>
    <property type="molecule type" value="Transcribed_RNA"/>
</dbReference>
<dbReference type="SMART" id="SM00248">
    <property type="entry name" value="ANK"/>
    <property type="match status" value="2"/>
</dbReference>
<dbReference type="InterPro" id="IPR002110">
    <property type="entry name" value="Ankyrin_rpt"/>
</dbReference>
<sequence>MTGPSVWSSPNLIQDDRDKNAILEAMSEFINGRNLRGQTALLISFECAFSIETVKILLKNGADPRIPDDNGETALDLAVRNERYTELFKFFMVKITDRDLTDMTRSLRLSKR</sequence>
<dbReference type="Gene3D" id="1.25.40.20">
    <property type="entry name" value="Ankyrin repeat-containing domain"/>
    <property type="match status" value="1"/>
</dbReference>
<dbReference type="Pfam" id="PF12796">
    <property type="entry name" value="Ank_2"/>
    <property type="match status" value="1"/>
</dbReference>
<name>A0A0H5R0Z7_9EUKA</name>
<evidence type="ECO:0000313" key="1">
    <source>
        <dbReference type="EMBL" id="CRZ07860.1"/>
    </source>
</evidence>
<dbReference type="InterPro" id="IPR036770">
    <property type="entry name" value="Ankyrin_rpt-contain_sf"/>
</dbReference>
<proteinExistence type="predicted"/>